<comment type="caution">
    <text evidence="1">The sequence shown here is derived from an EMBL/GenBank/DDBJ whole genome shotgun (WGS) entry which is preliminary data.</text>
</comment>
<dbReference type="AlphaFoldDB" id="A0A8J7IT63"/>
<organism evidence="1 2">
    <name type="scientific">Lusitaniella coriacea LEGE 07157</name>
    <dbReference type="NCBI Taxonomy" id="945747"/>
    <lineage>
        <taxon>Bacteria</taxon>
        <taxon>Bacillati</taxon>
        <taxon>Cyanobacteriota</taxon>
        <taxon>Cyanophyceae</taxon>
        <taxon>Spirulinales</taxon>
        <taxon>Lusitaniellaceae</taxon>
        <taxon>Lusitaniella</taxon>
    </lineage>
</organism>
<sequence>MKGYQIAASIGSVMLVALGGAMALTNPSRSDYEGFATARLSEYLKENACKKLPEELGEVWQQRCRAFGSAAIDTGRPQLQQLIASQTERHNFIVFSIYRTTLPSFGSTYEFETLGVLQQFYLYLAEEQ</sequence>
<gene>
    <name evidence="1" type="ORF">IQ249_07110</name>
</gene>
<accession>A0A8J7IT63</accession>
<dbReference type="InterPro" id="IPR025578">
    <property type="entry name" value="DUF4359"/>
</dbReference>
<evidence type="ECO:0000313" key="2">
    <source>
        <dbReference type="Proteomes" id="UP000654482"/>
    </source>
</evidence>
<dbReference type="Proteomes" id="UP000654482">
    <property type="component" value="Unassembled WGS sequence"/>
</dbReference>
<dbReference type="RefSeq" id="WP_194028753.1">
    <property type="nucleotide sequence ID" value="NZ_JADEWZ010000008.1"/>
</dbReference>
<reference evidence="1" key="1">
    <citation type="submission" date="2020-10" db="EMBL/GenBank/DDBJ databases">
        <authorList>
            <person name="Castelo-Branco R."/>
            <person name="Eusebio N."/>
            <person name="Adriana R."/>
            <person name="Vieira A."/>
            <person name="Brugerolle De Fraissinette N."/>
            <person name="Rezende De Castro R."/>
            <person name="Schneider M.P."/>
            <person name="Vasconcelos V."/>
            <person name="Leao P.N."/>
        </authorList>
    </citation>
    <scope>NUCLEOTIDE SEQUENCE</scope>
    <source>
        <strain evidence="1">LEGE 07157</strain>
    </source>
</reference>
<name>A0A8J7IT63_9CYAN</name>
<dbReference type="EMBL" id="JADEWZ010000008">
    <property type="protein sequence ID" value="MBE9115663.1"/>
    <property type="molecule type" value="Genomic_DNA"/>
</dbReference>
<proteinExistence type="predicted"/>
<keyword evidence="2" id="KW-1185">Reference proteome</keyword>
<dbReference type="Pfam" id="PF14271">
    <property type="entry name" value="DUF4359"/>
    <property type="match status" value="1"/>
</dbReference>
<evidence type="ECO:0000313" key="1">
    <source>
        <dbReference type="EMBL" id="MBE9115663.1"/>
    </source>
</evidence>
<protein>
    <submittedName>
        <fullName evidence="1">DUF4359 domain-containing protein</fullName>
    </submittedName>
</protein>